<feature type="transmembrane region" description="Helical" evidence="1">
    <location>
        <begin position="69"/>
        <end position="89"/>
    </location>
</feature>
<feature type="transmembrane region" description="Helical" evidence="1">
    <location>
        <begin position="38"/>
        <end position="57"/>
    </location>
</feature>
<name>A0ABY8VE40_9CORY</name>
<reference evidence="2 3" key="1">
    <citation type="submission" date="2023-05" db="EMBL/GenBank/DDBJ databases">
        <title>Corynebacterium suedekumii sp. nov. and Corynebacterium breve sp. nov. isolated from raw cow's milk.</title>
        <authorList>
            <person name="Baer M.K."/>
            <person name="Mehl L."/>
            <person name="Hellmuth R."/>
            <person name="Marke G."/>
            <person name="Lipski A."/>
        </authorList>
    </citation>
    <scope>NUCLEOTIDE SEQUENCE [LARGE SCALE GENOMIC DNA]</scope>
    <source>
        <strain evidence="2 3">R4</strain>
    </source>
</reference>
<keyword evidence="3" id="KW-1185">Reference proteome</keyword>
<dbReference type="Proteomes" id="UP001225598">
    <property type="component" value="Chromosome"/>
</dbReference>
<keyword evidence="1" id="KW-0472">Membrane</keyword>
<evidence type="ECO:0000313" key="3">
    <source>
        <dbReference type="Proteomes" id="UP001225598"/>
    </source>
</evidence>
<gene>
    <name evidence="2" type="ORF">QP027_00525</name>
</gene>
<evidence type="ECO:0000256" key="1">
    <source>
        <dbReference type="SAM" id="Phobius"/>
    </source>
</evidence>
<evidence type="ECO:0000313" key="2">
    <source>
        <dbReference type="EMBL" id="WIM67921.1"/>
    </source>
</evidence>
<feature type="transmembrane region" description="Helical" evidence="1">
    <location>
        <begin position="6"/>
        <end position="26"/>
    </location>
</feature>
<protein>
    <submittedName>
        <fullName evidence="2">Na+/H+ antiporter subunit G</fullName>
    </submittedName>
</protein>
<dbReference type="RefSeq" id="WP_284825245.1">
    <property type="nucleotide sequence ID" value="NZ_CP126969.1"/>
</dbReference>
<dbReference type="EMBL" id="CP126969">
    <property type="protein sequence ID" value="WIM67921.1"/>
    <property type="molecule type" value="Genomic_DNA"/>
</dbReference>
<organism evidence="2 3">
    <name type="scientific">Corynebacterium breve</name>
    <dbReference type="NCBI Taxonomy" id="3049799"/>
    <lineage>
        <taxon>Bacteria</taxon>
        <taxon>Bacillati</taxon>
        <taxon>Actinomycetota</taxon>
        <taxon>Actinomycetes</taxon>
        <taxon>Mycobacteriales</taxon>
        <taxon>Corynebacteriaceae</taxon>
        <taxon>Corynebacterium</taxon>
    </lineage>
</organism>
<keyword evidence="1" id="KW-1133">Transmembrane helix</keyword>
<dbReference type="InterPro" id="IPR005133">
    <property type="entry name" value="PhaG_MnhG_YufB"/>
</dbReference>
<accession>A0ABY8VE40</accession>
<proteinExistence type="predicted"/>
<keyword evidence="1" id="KW-0812">Transmembrane</keyword>
<sequence>MTPVEIAVSILVIIGTFLTVATAVLMFRGPDALTRVNLLGPLTCVAMPLFIIAKLVLDWSVDGFVLHLFLRAIIAIIAVWIISAVGSFVMGRSIYGVTVVDRKHGIED</sequence>
<dbReference type="NCBIfam" id="NF009318">
    <property type="entry name" value="PRK12674.2-3"/>
    <property type="match status" value="1"/>
</dbReference>
<dbReference type="Pfam" id="PF03334">
    <property type="entry name" value="PhaG_MnhG_YufB"/>
    <property type="match status" value="1"/>
</dbReference>